<feature type="domain" description="Protein kinase" evidence="12">
    <location>
        <begin position="128"/>
        <end position="378"/>
    </location>
</feature>
<dbReference type="SMART" id="SM00220">
    <property type="entry name" value="S_TKc"/>
    <property type="match status" value="1"/>
</dbReference>
<dbReference type="PROSITE" id="PS00108">
    <property type="entry name" value="PROTEIN_KINASE_ST"/>
    <property type="match status" value="1"/>
</dbReference>
<dbReference type="FunFam" id="1.10.510.10:FF:000571">
    <property type="entry name" value="Maternal embryonic leucine zipper kinase"/>
    <property type="match status" value="1"/>
</dbReference>
<feature type="compositionally biased region" description="Basic and acidic residues" evidence="11">
    <location>
        <begin position="516"/>
        <end position="525"/>
    </location>
</feature>
<dbReference type="InterPro" id="IPR000959">
    <property type="entry name" value="POLO_box_dom"/>
</dbReference>
<evidence type="ECO:0000256" key="4">
    <source>
        <dbReference type="ARBA" id="ARBA00022741"/>
    </source>
</evidence>
<evidence type="ECO:0000256" key="2">
    <source>
        <dbReference type="ARBA" id="ARBA00022679"/>
    </source>
</evidence>
<dbReference type="InterPro" id="IPR033701">
    <property type="entry name" value="POLO_box_1"/>
</dbReference>
<comment type="catalytic activity">
    <reaction evidence="7 10">
        <text>L-threonyl-[protein] + ATP = O-phospho-L-threonyl-[protein] + ADP + H(+)</text>
        <dbReference type="Rhea" id="RHEA:46608"/>
        <dbReference type="Rhea" id="RHEA-COMP:11060"/>
        <dbReference type="Rhea" id="RHEA-COMP:11605"/>
        <dbReference type="ChEBI" id="CHEBI:15378"/>
        <dbReference type="ChEBI" id="CHEBI:30013"/>
        <dbReference type="ChEBI" id="CHEBI:30616"/>
        <dbReference type="ChEBI" id="CHEBI:61977"/>
        <dbReference type="ChEBI" id="CHEBI:456216"/>
        <dbReference type="EC" id="2.7.11.21"/>
    </reaction>
</comment>
<dbReference type="PROSITE" id="PS00107">
    <property type="entry name" value="PROTEIN_KINASE_ATP"/>
    <property type="match status" value="1"/>
</dbReference>
<dbReference type="GeneID" id="108675394"/>
<keyword evidence="14" id="KW-1185">Reference proteome</keyword>
<evidence type="ECO:0000256" key="6">
    <source>
        <dbReference type="ARBA" id="ARBA00022840"/>
    </source>
</evidence>
<dbReference type="KEGG" id="hazt:108675394"/>
<evidence type="ECO:0000256" key="8">
    <source>
        <dbReference type="ARBA" id="ARBA00048347"/>
    </source>
</evidence>
<feature type="domain" description="POLO box" evidence="13">
    <location>
        <begin position="597"/>
        <end position="675"/>
    </location>
</feature>
<dbReference type="Gene3D" id="3.30.1120.30">
    <property type="entry name" value="POLO box domain"/>
    <property type="match status" value="2"/>
</dbReference>
<feature type="region of interest" description="Disordered" evidence="11">
    <location>
        <begin position="499"/>
        <end position="532"/>
    </location>
</feature>
<evidence type="ECO:0000256" key="7">
    <source>
        <dbReference type="ARBA" id="ARBA00047802"/>
    </source>
</evidence>
<feature type="binding site" evidence="9">
    <location>
        <position position="157"/>
    </location>
    <ligand>
        <name>ATP</name>
        <dbReference type="ChEBI" id="CHEBI:30616"/>
    </ligand>
</feature>
<protein>
    <recommendedName>
        <fullName evidence="10">Serine/threonine-protein kinase PLK</fullName>
        <ecNumber evidence="10">2.7.11.21</ecNumber>
    </recommendedName>
    <alternativeName>
        <fullName evidence="10">Polo-like kinase</fullName>
    </alternativeName>
</protein>
<keyword evidence="5 10" id="KW-0418">Kinase</keyword>
<feature type="domain" description="POLO box" evidence="13">
    <location>
        <begin position="732"/>
        <end position="818"/>
    </location>
</feature>
<dbReference type="Pfam" id="PF00069">
    <property type="entry name" value="Pkinase"/>
    <property type="match status" value="1"/>
</dbReference>
<feature type="compositionally biased region" description="Polar residues" evidence="11">
    <location>
        <begin position="94"/>
        <end position="108"/>
    </location>
</feature>
<dbReference type="SUPFAM" id="SSF56112">
    <property type="entry name" value="Protein kinase-like (PK-like)"/>
    <property type="match status" value="1"/>
</dbReference>
<dbReference type="GO" id="GO:0005634">
    <property type="term" value="C:nucleus"/>
    <property type="evidence" value="ECO:0007669"/>
    <property type="project" value="TreeGrafter"/>
</dbReference>
<dbReference type="InterPro" id="IPR011009">
    <property type="entry name" value="Kinase-like_dom_sf"/>
</dbReference>
<dbReference type="Pfam" id="PF00659">
    <property type="entry name" value="POLO_box"/>
    <property type="match status" value="2"/>
</dbReference>
<dbReference type="PROSITE" id="PS50011">
    <property type="entry name" value="PROTEIN_KINASE_DOM"/>
    <property type="match status" value="1"/>
</dbReference>
<accession>A0A8B7NYK4</accession>
<evidence type="ECO:0000313" key="15">
    <source>
        <dbReference type="RefSeq" id="XP_018018894.1"/>
    </source>
</evidence>
<feature type="region of interest" description="Disordered" evidence="11">
    <location>
        <begin position="62"/>
        <end position="114"/>
    </location>
</feature>
<feature type="compositionally biased region" description="Polar residues" evidence="11">
    <location>
        <begin position="499"/>
        <end position="515"/>
    </location>
</feature>
<dbReference type="PANTHER" id="PTHR24345:SF0">
    <property type="entry name" value="CELL CYCLE SERINE_THREONINE-PROTEIN KINASE CDC5_MSD2"/>
    <property type="match status" value="1"/>
</dbReference>
<organism evidence="14 15">
    <name type="scientific">Hyalella azteca</name>
    <name type="common">Amphipod</name>
    <dbReference type="NCBI Taxonomy" id="294128"/>
    <lineage>
        <taxon>Eukaryota</taxon>
        <taxon>Metazoa</taxon>
        <taxon>Ecdysozoa</taxon>
        <taxon>Arthropoda</taxon>
        <taxon>Crustacea</taxon>
        <taxon>Multicrustacea</taxon>
        <taxon>Malacostraca</taxon>
        <taxon>Eumalacostraca</taxon>
        <taxon>Peracarida</taxon>
        <taxon>Amphipoda</taxon>
        <taxon>Senticaudata</taxon>
        <taxon>Talitrida</taxon>
        <taxon>Talitroidea</taxon>
        <taxon>Hyalellidae</taxon>
        <taxon>Hyalella</taxon>
    </lineage>
</organism>
<dbReference type="FunFam" id="3.30.200.20:FF:000091">
    <property type="entry name" value="Serine/threonine-protein kinase PLK"/>
    <property type="match status" value="1"/>
</dbReference>
<dbReference type="GO" id="GO:0007052">
    <property type="term" value="P:mitotic spindle organization"/>
    <property type="evidence" value="ECO:0007669"/>
    <property type="project" value="TreeGrafter"/>
</dbReference>
<dbReference type="InterPro" id="IPR033695">
    <property type="entry name" value="POLO_box_2"/>
</dbReference>
<evidence type="ECO:0000256" key="1">
    <source>
        <dbReference type="ARBA" id="ARBA00022527"/>
    </source>
</evidence>
<keyword evidence="6 9" id="KW-0067">ATP-binding</keyword>
<dbReference type="Gene3D" id="1.10.510.10">
    <property type="entry name" value="Transferase(Phosphotransferase) domain 1"/>
    <property type="match status" value="1"/>
</dbReference>
<evidence type="ECO:0000259" key="12">
    <source>
        <dbReference type="PROSITE" id="PS50011"/>
    </source>
</evidence>
<dbReference type="GO" id="GO:0005524">
    <property type="term" value="F:ATP binding"/>
    <property type="evidence" value="ECO:0007669"/>
    <property type="project" value="UniProtKB-UniRule"/>
</dbReference>
<dbReference type="EC" id="2.7.11.21" evidence="10"/>
<dbReference type="RefSeq" id="XP_018018894.1">
    <property type="nucleotide sequence ID" value="XM_018163405.2"/>
</dbReference>
<dbReference type="PANTHER" id="PTHR24345">
    <property type="entry name" value="SERINE/THREONINE-PROTEIN KINASE PLK"/>
    <property type="match status" value="1"/>
</dbReference>
<keyword evidence="2 10" id="KW-0808">Transferase</keyword>
<feature type="region of interest" description="Disordered" evidence="11">
    <location>
        <begin position="679"/>
        <end position="726"/>
    </location>
</feature>
<dbReference type="GO" id="GO:0005813">
    <property type="term" value="C:centrosome"/>
    <property type="evidence" value="ECO:0007669"/>
    <property type="project" value="TreeGrafter"/>
</dbReference>
<dbReference type="InterPro" id="IPR036947">
    <property type="entry name" value="POLO_box_dom_sf"/>
</dbReference>
<dbReference type="GO" id="GO:0005737">
    <property type="term" value="C:cytoplasm"/>
    <property type="evidence" value="ECO:0007669"/>
    <property type="project" value="TreeGrafter"/>
</dbReference>
<gene>
    <name evidence="15" type="primary">LOC108675394</name>
</gene>
<keyword evidence="3" id="KW-0677">Repeat</keyword>
<dbReference type="GO" id="GO:0004674">
    <property type="term" value="F:protein serine/threonine kinase activity"/>
    <property type="evidence" value="ECO:0007669"/>
    <property type="project" value="UniProtKB-KW"/>
</dbReference>
<dbReference type="CDD" id="cd13117">
    <property type="entry name" value="POLO_box_2"/>
    <property type="match status" value="1"/>
</dbReference>
<comment type="similarity">
    <text evidence="10">Belongs to the protein kinase superfamily. Ser/Thr protein kinase family. CDC5/Polo subfamily.</text>
</comment>
<keyword evidence="1 10" id="KW-0723">Serine/threonine-protein kinase</keyword>
<dbReference type="InterPro" id="IPR008271">
    <property type="entry name" value="Ser/Thr_kinase_AS"/>
</dbReference>
<dbReference type="SUPFAM" id="SSF82615">
    <property type="entry name" value="Polo-box domain"/>
    <property type="match status" value="2"/>
</dbReference>
<evidence type="ECO:0000256" key="10">
    <source>
        <dbReference type="RuleBase" id="RU361162"/>
    </source>
</evidence>
<reference evidence="15" key="1">
    <citation type="submission" date="2025-08" db="UniProtKB">
        <authorList>
            <consortium name="RefSeq"/>
        </authorList>
    </citation>
    <scope>IDENTIFICATION</scope>
    <source>
        <tissue evidence="15">Whole organism</tissue>
    </source>
</reference>
<sequence>MIKTSKIVGWSPHHLSQQNQVHRDLNNQHKVHHHDHNHPHEWMTSYSSTAAIASTAIITATANTTPKEPATNTSLDSGVAGLRDTPVHTPGPLVNNNNMPGPKTNSPSDNEDHNVPKFIVDHSTRTTFMKGRFLGKGGFARVHELTDLTTNVAYAGKIIPKSRITKPHHKEKIAREIEVHRQLQHKHVVRFHRYFEDDSNVYIILENCSMRSLVHVLKYRRTLTEPEVRFFIHQLAEGVAYIHGEGIIHRDLKLGNMFLSQDMNVKIGDFGLATRTADNRQVTICGTPNYIAPEVLNKCGHFYQADIWAIGCIMYALLVGQPPFETDTLKETYSRITNNQYVIPPLVSSHGRSLITALLHPDPKSRPSVPELLRHDFFTKGLFPRSLPTLACTQVPQFTVDSLVPRVSEPTDLHHQQQQLHSQVISQDIKKITTSVSTLRLPNVKPPQDKISILTDNLGHQIPEMNHRNEILNEGISSPPSPPSLHPQQRYISTLPNQVNQRPSHQMASPTTISHLSKDVRRKDSNGGNNGNRLFEKLTSVIYATDGKNTNCLGSLVTGRKREVTSGTLYNLLASCLDSMPDGVTGNLIHQSHTPLFISKWIDYSNKYGFGYQLSDNSVGVFFNDLTRINISGDKCRVEYHDCSGRLTAVAASACPAWLQERYQLLRYFATYMDENLTGAGDKTPPPHTPNRSSSSNSSANSSTSSTSSTGSGGSGTTGGACKNASSQVIPHIRRWDRTPKSIIMQLSNGTFQINFFKDHTKIVVSGERCDEDACLLYINADRQSCAYRLADIASAGCDAAIRERLVYALSCLRQYAELDGEEV</sequence>
<evidence type="ECO:0000313" key="14">
    <source>
        <dbReference type="Proteomes" id="UP000694843"/>
    </source>
</evidence>
<evidence type="ECO:0000256" key="11">
    <source>
        <dbReference type="SAM" id="MobiDB-lite"/>
    </source>
</evidence>
<dbReference type="InterPro" id="IPR000719">
    <property type="entry name" value="Prot_kinase_dom"/>
</dbReference>
<evidence type="ECO:0000256" key="3">
    <source>
        <dbReference type="ARBA" id="ARBA00022737"/>
    </source>
</evidence>
<evidence type="ECO:0000259" key="13">
    <source>
        <dbReference type="PROSITE" id="PS50078"/>
    </source>
</evidence>
<keyword evidence="4 9" id="KW-0547">Nucleotide-binding</keyword>
<dbReference type="Gene3D" id="3.30.200.20">
    <property type="entry name" value="Phosphorylase Kinase, domain 1"/>
    <property type="match status" value="1"/>
</dbReference>
<evidence type="ECO:0000256" key="5">
    <source>
        <dbReference type="ARBA" id="ARBA00022777"/>
    </source>
</evidence>
<dbReference type="Proteomes" id="UP000694843">
    <property type="component" value="Unplaced"/>
</dbReference>
<dbReference type="OrthoDB" id="408964at2759"/>
<dbReference type="GO" id="GO:0000922">
    <property type="term" value="C:spindle pole"/>
    <property type="evidence" value="ECO:0007669"/>
    <property type="project" value="TreeGrafter"/>
</dbReference>
<name>A0A8B7NYK4_HYAAZ</name>
<comment type="catalytic activity">
    <reaction evidence="8">
        <text>L-seryl-[protein] + ATP = O-phospho-L-seryl-[protein] + ADP + H(+)</text>
        <dbReference type="Rhea" id="RHEA:17989"/>
        <dbReference type="Rhea" id="RHEA-COMP:9863"/>
        <dbReference type="Rhea" id="RHEA-COMP:11604"/>
        <dbReference type="ChEBI" id="CHEBI:15378"/>
        <dbReference type="ChEBI" id="CHEBI:29999"/>
        <dbReference type="ChEBI" id="CHEBI:30616"/>
        <dbReference type="ChEBI" id="CHEBI:83421"/>
        <dbReference type="ChEBI" id="CHEBI:456216"/>
        <dbReference type="EC" id="2.7.11.21"/>
    </reaction>
</comment>
<dbReference type="GO" id="GO:0000776">
    <property type="term" value="C:kinetochore"/>
    <property type="evidence" value="ECO:0007669"/>
    <property type="project" value="TreeGrafter"/>
</dbReference>
<evidence type="ECO:0000256" key="9">
    <source>
        <dbReference type="PROSITE-ProRule" id="PRU10141"/>
    </source>
</evidence>
<feature type="compositionally biased region" description="Low complexity" evidence="11">
    <location>
        <begin position="693"/>
        <end position="710"/>
    </location>
</feature>
<dbReference type="PROSITE" id="PS50078">
    <property type="entry name" value="POLO_BOX"/>
    <property type="match status" value="2"/>
</dbReference>
<dbReference type="InterPro" id="IPR017441">
    <property type="entry name" value="Protein_kinase_ATP_BS"/>
</dbReference>
<dbReference type="CDD" id="cd13118">
    <property type="entry name" value="POLO_box_1"/>
    <property type="match status" value="1"/>
</dbReference>
<proteinExistence type="inferred from homology"/>
<dbReference type="CDD" id="cd14099">
    <property type="entry name" value="STKc_PLK"/>
    <property type="match status" value="1"/>
</dbReference>
<dbReference type="AlphaFoldDB" id="A0A8B7NYK4"/>